<evidence type="ECO:0000259" key="4">
    <source>
        <dbReference type="Pfam" id="PF01494"/>
    </source>
</evidence>
<gene>
    <name evidence="5" type="ORF">CP49_19395</name>
</gene>
<organism evidence="5 6">
    <name type="scientific">Bradyrhizobium valentinum</name>
    <dbReference type="NCBI Taxonomy" id="1518501"/>
    <lineage>
        <taxon>Bacteria</taxon>
        <taxon>Pseudomonadati</taxon>
        <taxon>Pseudomonadota</taxon>
        <taxon>Alphaproteobacteria</taxon>
        <taxon>Hyphomicrobiales</taxon>
        <taxon>Nitrobacteraceae</taxon>
        <taxon>Bradyrhizobium</taxon>
    </lineage>
</organism>
<dbReference type="InterPro" id="IPR036188">
    <property type="entry name" value="FAD/NAD-bd_sf"/>
</dbReference>
<dbReference type="Gene3D" id="3.50.50.60">
    <property type="entry name" value="FAD/NAD(P)-binding domain"/>
    <property type="match status" value="1"/>
</dbReference>
<dbReference type="GO" id="GO:0016709">
    <property type="term" value="F:oxidoreductase activity, acting on paired donors, with incorporation or reduction of molecular oxygen, NAD(P)H as one donor, and incorporation of one atom of oxygen"/>
    <property type="evidence" value="ECO:0007669"/>
    <property type="project" value="UniProtKB-ARBA"/>
</dbReference>
<reference evidence="5 6" key="1">
    <citation type="submission" date="2014-03" db="EMBL/GenBank/DDBJ databases">
        <title>Bradyrhizobium valentinum sp. nov., isolated from effective nodules of Lupinus mariae-josephae, a lupine endemic of basic-lime soils in Eastern Spain.</title>
        <authorList>
            <person name="Duran D."/>
            <person name="Rey L."/>
            <person name="Navarro A."/>
            <person name="Busquets A."/>
            <person name="Imperial J."/>
            <person name="Ruiz-Argueso T."/>
        </authorList>
    </citation>
    <scope>NUCLEOTIDE SEQUENCE [LARGE SCALE GENOMIC DNA]</scope>
    <source>
        <strain evidence="5 6">LmjM3</strain>
    </source>
</reference>
<keyword evidence="2" id="KW-0285">Flavoprotein</keyword>
<evidence type="ECO:0000256" key="3">
    <source>
        <dbReference type="ARBA" id="ARBA00022827"/>
    </source>
</evidence>
<evidence type="ECO:0000256" key="1">
    <source>
        <dbReference type="ARBA" id="ARBA00001974"/>
    </source>
</evidence>
<dbReference type="STRING" id="1518501.CQ10_14030"/>
<dbReference type="Gene3D" id="3.30.70.2450">
    <property type="match status" value="1"/>
</dbReference>
<keyword evidence="5" id="KW-0560">Oxidoreductase</keyword>
<dbReference type="AlphaFoldDB" id="A0A0R3KE40"/>
<feature type="domain" description="FAD-binding" evidence="4">
    <location>
        <begin position="35"/>
        <end position="370"/>
    </location>
</feature>
<accession>A0A0R3KE40</accession>
<dbReference type="RefSeq" id="WP_057855286.1">
    <property type="nucleotide sequence ID" value="NZ_LLXX01000221.1"/>
</dbReference>
<dbReference type="PRINTS" id="PR00420">
    <property type="entry name" value="RNGMNOXGNASE"/>
</dbReference>
<evidence type="ECO:0000313" key="6">
    <source>
        <dbReference type="Proteomes" id="UP000051913"/>
    </source>
</evidence>
<keyword evidence="5" id="KW-0503">Monooxygenase</keyword>
<dbReference type="GO" id="GO:0071949">
    <property type="term" value="F:FAD binding"/>
    <property type="evidence" value="ECO:0007669"/>
    <property type="project" value="InterPro"/>
</dbReference>
<name>A0A0R3KE40_9BRAD</name>
<dbReference type="PANTHER" id="PTHR43004">
    <property type="entry name" value="TRK SYSTEM POTASSIUM UPTAKE PROTEIN"/>
    <property type="match status" value="1"/>
</dbReference>
<comment type="cofactor">
    <cofactor evidence="1">
        <name>FAD</name>
        <dbReference type="ChEBI" id="CHEBI:57692"/>
    </cofactor>
</comment>
<dbReference type="EMBL" id="LLXX01000221">
    <property type="protein sequence ID" value="KRQ93386.1"/>
    <property type="molecule type" value="Genomic_DNA"/>
</dbReference>
<dbReference type="SUPFAM" id="SSF51905">
    <property type="entry name" value="FAD/NAD(P)-binding domain"/>
    <property type="match status" value="1"/>
</dbReference>
<dbReference type="InterPro" id="IPR002938">
    <property type="entry name" value="FAD-bd"/>
</dbReference>
<sequence>MRPAGKGALESLYFDYPRFAARRVPELDGLVTRHPVLIVGAGPIGMTAALVLARYGIRSVLIDRKDTFNDGSRAICIARPSMHILERVGAVAPFVEKALGWRFGRSYYRGEQIFRLEMPQPPSEKYLPMYNLQQQYIEKFLHDAVAASDLIDIRWQSELSSIEPHNDGVSVRISSPEGDYRLDADYVLAADGARSPVRSMLGLRLKGDNYEGRYVIADIRMDHDFPTERRAFFEPSGNPGGTVLIHKQPDSIWRVDYQLREGESEQEALREENIRARVSAILADIGHTKPWELEWWSIYSANTLCLDDYRHGRVFFIGDTAHIVPIFGVRGLNNGLADAENIGWKLALVLHGEADERLLDSYSPERRGATLDVFANATKSTRFMTPPTRGWRLAREAALSLSLTHEFPRGLANPRQMQPYTYSESPLTPYAGRDAEFAGGSPCGSAAPNATLADGSYLLDRAGNGLTAILFCKGQPTAEQAALLVQLGRVDKRFVPVLVSSRDSPAAANTIADSGGEIARLFAASPGTFYLLRPDLHIAGRWKAVVPGEILKTAKICLGSETP</sequence>
<keyword evidence="6" id="KW-1185">Reference proteome</keyword>
<comment type="caution">
    <text evidence="5">The sequence shown here is derived from an EMBL/GenBank/DDBJ whole genome shotgun (WGS) entry which is preliminary data.</text>
</comment>
<dbReference type="Proteomes" id="UP000051913">
    <property type="component" value="Unassembled WGS sequence"/>
</dbReference>
<dbReference type="Pfam" id="PF01494">
    <property type="entry name" value="FAD_binding_3"/>
    <property type="match status" value="1"/>
</dbReference>
<dbReference type="NCBIfam" id="NF006002">
    <property type="entry name" value="PRK08132.1"/>
    <property type="match status" value="1"/>
</dbReference>
<dbReference type="OrthoDB" id="9791689at2"/>
<dbReference type="InterPro" id="IPR050641">
    <property type="entry name" value="RIFMO-like"/>
</dbReference>
<evidence type="ECO:0000313" key="5">
    <source>
        <dbReference type="EMBL" id="KRQ93386.1"/>
    </source>
</evidence>
<keyword evidence="3" id="KW-0274">FAD</keyword>
<evidence type="ECO:0000256" key="2">
    <source>
        <dbReference type="ARBA" id="ARBA00022630"/>
    </source>
</evidence>
<dbReference type="Gene3D" id="3.40.30.120">
    <property type="match status" value="1"/>
</dbReference>
<proteinExistence type="predicted"/>
<protein>
    <submittedName>
        <fullName evidence="5">Monooxygenase</fullName>
    </submittedName>
</protein>
<dbReference type="PANTHER" id="PTHR43004:SF19">
    <property type="entry name" value="BINDING MONOOXYGENASE, PUTATIVE (JCVI)-RELATED"/>
    <property type="match status" value="1"/>
</dbReference>